<reference evidence="1" key="1">
    <citation type="submission" date="2018-02" db="EMBL/GenBank/DDBJ databases">
        <title>Rhizophora mucronata_Transcriptome.</title>
        <authorList>
            <person name="Meera S.P."/>
            <person name="Sreeshan A."/>
            <person name="Augustine A."/>
        </authorList>
    </citation>
    <scope>NUCLEOTIDE SEQUENCE</scope>
    <source>
        <tissue evidence="1">Leaf</tissue>
    </source>
</reference>
<proteinExistence type="predicted"/>
<accession>A0A2P2Q1X8</accession>
<evidence type="ECO:0000313" key="1">
    <source>
        <dbReference type="EMBL" id="MBX60919.1"/>
    </source>
</evidence>
<protein>
    <submittedName>
        <fullName evidence="1">Uncharacterized protein</fullName>
    </submittedName>
</protein>
<sequence>MFLCKYCSQGYPDLYSFLCSREFTSPSLVKNQLY</sequence>
<name>A0A2P2Q1X8_RHIMU</name>
<dbReference type="AlphaFoldDB" id="A0A2P2Q1X8"/>
<organism evidence="1">
    <name type="scientific">Rhizophora mucronata</name>
    <name type="common">Asiatic mangrove</name>
    <dbReference type="NCBI Taxonomy" id="61149"/>
    <lineage>
        <taxon>Eukaryota</taxon>
        <taxon>Viridiplantae</taxon>
        <taxon>Streptophyta</taxon>
        <taxon>Embryophyta</taxon>
        <taxon>Tracheophyta</taxon>
        <taxon>Spermatophyta</taxon>
        <taxon>Magnoliopsida</taxon>
        <taxon>eudicotyledons</taxon>
        <taxon>Gunneridae</taxon>
        <taxon>Pentapetalae</taxon>
        <taxon>rosids</taxon>
        <taxon>fabids</taxon>
        <taxon>Malpighiales</taxon>
        <taxon>Rhizophoraceae</taxon>
        <taxon>Rhizophora</taxon>
    </lineage>
</organism>
<dbReference type="EMBL" id="GGEC01080435">
    <property type="protein sequence ID" value="MBX60919.1"/>
    <property type="molecule type" value="Transcribed_RNA"/>
</dbReference>